<gene>
    <name evidence="2" type="ORF">GCM10022239_21730</name>
</gene>
<protein>
    <recommendedName>
        <fullName evidence="4">ABC transporter permease</fullName>
    </recommendedName>
</protein>
<evidence type="ECO:0000256" key="1">
    <source>
        <dbReference type="SAM" id="Phobius"/>
    </source>
</evidence>
<sequence length="477" mass="50635">MIRLLVRTTDLLLRKLTHTANHPRARLPVYLGLLAGGLVASGWFTIRNYVDMVGARPAEQLFAALIAVAIGYVMAGPVVLTAELTRDRSGRFEAALAPLPLTRQSTHVLVWGPVLLLIALILVLLLPPSIATLRGAGLPLIDAVSYAGVSLALGTGTAALSVLVVSLVLAGGKWKVVRAPVCFLVWAAIIVVQILVAVNVLMGEDVPLRSWLLVPEVLRGLSEGAGLDPVIAIAGITVSVIIVLGLFFISGERFRTVSHGKILVSWTSRFRRNRLVGELLYALRDANILANLITCALLTGGALYLVHRLPQQMHHQLLPLAMTFILLCAGIPSRGLRGTFPGRVTPQQAMGMTAGSWFVTQNVVSLALFLLVGAPAAFLPGAASGSAVMLLLALAIAVFTCSTVSGWLLVVRNENSLGQVLITLVYLAIGAGVAGFMVDLWSRSAPIALGLAVVLWAAGSAGSLTMEQRRWRQNPRA</sequence>
<feature type="transmembrane region" description="Helical" evidence="1">
    <location>
        <begin position="181"/>
        <end position="202"/>
    </location>
</feature>
<evidence type="ECO:0008006" key="4">
    <source>
        <dbReference type="Google" id="ProtNLM"/>
    </source>
</evidence>
<comment type="caution">
    <text evidence="2">The sequence shown here is derived from an EMBL/GenBank/DDBJ whole genome shotgun (WGS) entry which is preliminary data.</text>
</comment>
<feature type="transmembrane region" description="Helical" evidence="1">
    <location>
        <begin position="288"/>
        <end position="306"/>
    </location>
</feature>
<feature type="transmembrane region" description="Helical" evidence="1">
    <location>
        <begin position="61"/>
        <end position="82"/>
    </location>
</feature>
<accession>A0ABP7FTW7</accession>
<dbReference type="Proteomes" id="UP001501004">
    <property type="component" value="Unassembled WGS sequence"/>
</dbReference>
<keyword evidence="1" id="KW-1133">Transmembrane helix</keyword>
<feature type="transmembrane region" description="Helical" evidence="1">
    <location>
        <begin position="108"/>
        <end position="126"/>
    </location>
</feature>
<dbReference type="EMBL" id="BAABAE010000003">
    <property type="protein sequence ID" value="GAA3745779.1"/>
    <property type="molecule type" value="Genomic_DNA"/>
</dbReference>
<feature type="transmembrane region" description="Helical" evidence="1">
    <location>
        <begin position="27"/>
        <end position="46"/>
    </location>
</feature>
<evidence type="ECO:0000313" key="3">
    <source>
        <dbReference type="Proteomes" id="UP001501004"/>
    </source>
</evidence>
<feature type="transmembrane region" description="Helical" evidence="1">
    <location>
        <begin position="357"/>
        <end position="379"/>
    </location>
</feature>
<keyword evidence="1" id="KW-0472">Membrane</keyword>
<feature type="transmembrane region" description="Helical" evidence="1">
    <location>
        <begin position="318"/>
        <end position="336"/>
    </location>
</feature>
<name>A0ABP7FTW7_9MICO</name>
<organism evidence="2 3">
    <name type="scientific">Leifsonella bigeumensis</name>
    <dbReference type="NCBI Taxonomy" id="433643"/>
    <lineage>
        <taxon>Bacteria</taxon>
        <taxon>Bacillati</taxon>
        <taxon>Actinomycetota</taxon>
        <taxon>Actinomycetes</taxon>
        <taxon>Micrococcales</taxon>
        <taxon>Microbacteriaceae</taxon>
        <taxon>Leifsonella</taxon>
    </lineage>
</organism>
<feature type="transmembrane region" description="Helical" evidence="1">
    <location>
        <begin position="417"/>
        <end position="438"/>
    </location>
</feature>
<feature type="transmembrane region" description="Helical" evidence="1">
    <location>
        <begin position="444"/>
        <end position="466"/>
    </location>
</feature>
<feature type="transmembrane region" description="Helical" evidence="1">
    <location>
        <begin position="230"/>
        <end position="249"/>
    </location>
</feature>
<keyword evidence="3" id="KW-1185">Reference proteome</keyword>
<feature type="transmembrane region" description="Helical" evidence="1">
    <location>
        <begin position="385"/>
        <end position="410"/>
    </location>
</feature>
<feature type="transmembrane region" description="Helical" evidence="1">
    <location>
        <begin position="146"/>
        <end position="169"/>
    </location>
</feature>
<proteinExistence type="predicted"/>
<keyword evidence="1" id="KW-0812">Transmembrane</keyword>
<dbReference type="RefSeq" id="WP_344756554.1">
    <property type="nucleotide sequence ID" value="NZ_BAABAE010000003.1"/>
</dbReference>
<evidence type="ECO:0000313" key="2">
    <source>
        <dbReference type="EMBL" id="GAA3745779.1"/>
    </source>
</evidence>
<reference evidence="3" key="1">
    <citation type="journal article" date="2019" name="Int. J. Syst. Evol. Microbiol.">
        <title>The Global Catalogue of Microorganisms (GCM) 10K type strain sequencing project: providing services to taxonomists for standard genome sequencing and annotation.</title>
        <authorList>
            <consortium name="The Broad Institute Genomics Platform"/>
            <consortium name="The Broad Institute Genome Sequencing Center for Infectious Disease"/>
            <person name="Wu L."/>
            <person name="Ma J."/>
        </authorList>
    </citation>
    <scope>NUCLEOTIDE SEQUENCE [LARGE SCALE GENOMIC DNA]</scope>
    <source>
        <strain evidence="3">JCM 16949</strain>
    </source>
</reference>